<dbReference type="RefSeq" id="WP_092735101.1">
    <property type="nucleotide sequence ID" value="NZ_FNPC01000014.1"/>
</dbReference>
<gene>
    <name evidence="1" type="ORF">SAMN05216564_11425</name>
</gene>
<reference evidence="2" key="1">
    <citation type="submission" date="2016-10" db="EMBL/GenBank/DDBJ databases">
        <authorList>
            <person name="Varghese N."/>
            <person name="Submissions S."/>
        </authorList>
    </citation>
    <scope>NUCLEOTIDE SEQUENCE [LARGE SCALE GENOMIC DNA]</scope>
    <source>
        <strain evidence="2">DC30,IBRC 10041,KCTC 4046</strain>
    </source>
</reference>
<dbReference type="AlphaFoldDB" id="A0A1H3NPY6"/>
<accession>A0A1H3NPY6</accession>
<protein>
    <submittedName>
        <fullName evidence="1">Uncharacterized protein</fullName>
    </submittedName>
</protein>
<organism evidence="1 2">
    <name type="scientific">Halopenitus persicus</name>
    <dbReference type="NCBI Taxonomy" id="1048396"/>
    <lineage>
        <taxon>Archaea</taxon>
        <taxon>Methanobacteriati</taxon>
        <taxon>Methanobacteriota</taxon>
        <taxon>Stenosarchaea group</taxon>
        <taxon>Halobacteria</taxon>
        <taxon>Halobacteriales</taxon>
        <taxon>Haloferacaceae</taxon>
        <taxon>Halopenitus</taxon>
    </lineage>
</organism>
<sequence>MKILIIDQCSGAKEYPDESPVFDADEIDAQPREELFEQEGVARLRARDLYKGRQQQYISEAVDALRETGYEVDRYFISAGFGLVEETEELPPYEVTFNEMLKEELLNRRTKLGIPQSVRELFAVEKPYDIVFFALGSKYYLSIDVQGIMSEIPSGTWGVLFNQAEVANGRKNLISIPARTDEAKENGSIVVALKGTYLKNFASNLSAGNTIETISDIEEFCTSEPTAQLDFKQFEDS</sequence>
<evidence type="ECO:0000313" key="2">
    <source>
        <dbReference type="Proteomes" id="UP000199079"/>
    </source>
</evidence>
<dbReference type="OrthoDB" id="303487at2157"/>
<name>A0A1H3NPY6_9EURY</name>
<dbReference type="EMBL" id="FNPC01000014">
    <property type="protein sequence ID" value="SDY90894.1"/>
    <property type="molecule type" value="Genomic_DNA"/>
</dbReference>
<evidence type="ECO:0000313" key="1">
    <source>
        <dbReference type="EMBL" id="SDY90894.1"/>
    </source>
</evidence>
<dbReference type="Proteomes" id="UP000199079">
    <property type="component" value="Unassembled WGS sequence"/>
</dbReference>
<proteinExistence type="predicted"/>
<keyword evidence="2" id="KW-1185">Reference proteome</keyword>